<dbReference type="Proteomes" id="UP000245535">
    <property type="component" value="Unassembled WGS sequence"/>
</dbReference>
<evidence type="ECO:0000256" key="7">
    <source>
        <dbReference type="ARBA" id="ARBA00022777"/>
    </source>
</evidence>
<keyword evidence="8" id="KW-0145">Chemotaxis</keyword>
<name>A0A315Z622_SEDFL</name>
<dbReference type="SUPFAM" id="SSF52738">
    <property type="entry name" value="Methylesterase CheB, C-terminal domain"/>
    <property type="match status" value="1"/>
</dbReference>
<evidence type="ECO:0000256" key="1">
    <source>
        <dbReference type="ARBA" id="ARBA00000085"/>
    </source>
</evidence>
<dbReference type="Pfam" id="PF13596">
    <property type="entry name" value="PAS_10"/>
    <property type="match status" value="1"/>
</dbReference>
<dbReference type="EMBL" id="QGDO01000007">
    <property type="protein sequence ID" value="PWJ38420.1"/>
    <property type="molecule type" value="Genomic_DNA"/>
</dbReference>
<dbReference type="InterPro" id="IPR003661">
    <property type="entry name" value="HisK_dim/P_dom"/>
</dbReference>
<keyword evidence="6" id="KW-0949">S-adenosyl-L-methionine</keyword>
<dbReference type="InterPro" id="IPR036097">
    <property type="entry name" value="HisK_dim/P_sf"/>
</dbReference>
<evidence type="ECO:0000313" key="15">
    <source>
        <dbReference type="Proteomes" id="UP000245535"/>
    </source>
</evidence>
<dbReference type="Gene3D" id="3.40.50.180">
    <property type="entry name" value="Methylesterase CheB, C-terminal domain"/>
    <property type="match status" value="1"/>
</dbReference>
<keyword evidence="15" id="KW-1185">Reference proteome</keyword>
<dbReference type="PROSITE" id="PS50109">
    <property type="entry name" value="HIS_KIN"/>
    <property type="match status" value="1"/>
</dbReference>
<dbReference type="PROSITE" id="PS50123">
    <property type="entry name" value="CHER"/>
    <property type="match status" value="1"/>
</dbReference>
<dbReference type="SUPFAM" id="SSF55785">
    <property type="entry name" value="PYP-like sensor domain (PAS domain)"/>
    <property type="match status" value="2"/>
</dbReference>
<keyword evidence="9" id="KW-0175">Coiled coil</keyword>
<dbReference type="InterPro" id="IPR035965">
    <property type="entry name" value="PAS-like_dom_sf"/>
</dbReference>
<dbReference type="CDD" id="cd16434">
    <property type="entry name" value="CheB-CheR_fusion"/>
    <property type="match status" value="1"/>
</dbReference>
<dbReference type="Pfam" id="PF02518">
    <property type="entry name" value="HATPase_c"/>
    <property type="match status" value="1"/>
</dbReference>
<dbReference type="InterPro" id="IPR022642">
    <property type="entry name" value="CheR_C"/>
</dbReference>
<organism evidence="14 15">
    <name type="scientific">Sediminitomix flava</name>
    <dbReference type="NCBI Taxonomy" id="379075"/>
    <lineage>
        <taxon>Bacteria</taxon>
        <taxon>Pseudomonadati</taxon>
        <taxon>Bacteroidota</taxon>
        <taxon>Cytophagia</taxon>
        <taxon>Cytophagales</taxon>
        <taxon>Flammeovirgaceae</taxon>
        <taxon>Sediminitomix</taxon>
    </lineage>
</organism>
<gene>
    <name evidence="14" type="ORF">BC781_10710</name>
</gene>
<dbReference type="InterPro" id="IPR005467">
    <property type="entry name" value="His_kinase_dom"/>
</dbReference>
<feature type="active site" evidence="8">
    <location>
        <position position="58"/>
    </location>
</feature>
<sequence>MNNDAKKFDSRKEILEASHDFNLVTIGTSAGGIEALQQFFNYIPKDKALPCAFVLIHHLSPFSKSNMLNIIKKETNLPVEMIENNSAILPHKIYLIPKGNLVQVKDGKFILEERIEAETPHHPIDIFLISAAQYFKKNNISIIMSGSGTDGSMGVIETKNHGGKVMIQLIEQALFDGMPKAALNTKTADHILPVELLAIELQNILKNGRYNTVKEEQKTVTKVEDTFNRILQLIHNHTGNNFNYYLQGNLYRRLKEILKKKKIPTPEYYYEYLKSEPNEVLSLERFFLIGVTEFFRDLEVWNYLSEYIIPKIVDDYKNSDSEQIKVWCAGVSTGEEAYTIAMLINEELERRNLFIKIKIFATDLNKESLLIAREGIYSSESVDKVPLDLKRKYFRHNTHGFYEVSEELRSQIIFSEHNIISQPPFNKMDLVFCRNLIIYLNASAQQTALERLHYALKINGYLVLGKSETVDHLKGDIQEEGTGLNIFKSINKSPVLGHKQLSPSRKFDLRPVTAPNKTRHELEMHENISSDLIQMVNGAVIKIDFNGNILHTIGDLTQFISLKEKGFSINLFELLPEELNLQIQSLFFEMNKLTAKAEVETFFTISDEEQISLKILLKEIKSGPRQSNQYLIYLIPKEKKLSSKNSFDEENIHHNAQEKINSLTKELSLLRKRMNDVIAKELLNHEKLQITNEELESSNEELQSLNEELYTVNAEHQYKVNQLSELNAEVSNLLKSTQIGTIFIDREMCILKFTPAIQDQFHITENDIGRPISHFTSSFKSKYNRVFLENISKVIAEGKPQQHELQTLSDKWYLNRSMPFIDEDGKKEGVVISFIEITSQKLVEQKYHQQNIVFEQILEETMAGYWEVNLEQKTLTSSHTFKKMLGRDENKEFESFDVWASYVHDEDIFKLHQLLKWESEEESKSIELRFYDSDGEIIYTYCKCKVIERNIEGKATRIIGSIVDITWLDEKHKLEKKNAELKQFAYVASHDLQEPLRTISTIAKRMKTEYEDQLDQKADIYLGFLVQAVNRMSTLIKDLLSYSRLGKNNKLSVVSPRKVIQDVVHDLEQLINDLNADIVIRGIPLQVNAYETEFRQLIQNLLSNALKFHKEGVQPKVIITGEETKRFYNFSIEDNGIGISEKYQEKIFLVFQRLHTQDEYEGSGIGLSSCQKIVEFHGGSINVKSKVGEGSTFTFSIKK</sequence>
<dbReference type="PRINTS" id="PR00996">
    <property type="entry name" value="CHERMTFRASE"/>
</dbReference>
<protein>
    <submittedName>
        <fullName evidence="14">Two-component system CheB/CheR fusion protein</fullName>
    </submittedName>
</protein>
<dbReference type="SUPFAM" id="SSF53335">
    <property type="entry name" value="S-adenosyl-L-methionine-dependent methyltransferases"/>
    <property type="match status" value="1"/>
</dbReference>
<keyword evidence="5" id="KW-0808">Transferase</keyword>
<proteinExistence type="predicted"/>
<keyword evidence="8" id="KW-0378">Hydrolase</keyword>
<dbReference type="OrthoDB" id="9816309at2"/>
<dbReference type="SUPFAM" id="SSF55874">
    <property type="entry name" value="ATPase domain of HSP90 chaperone/DNA topoisomerase II/histidine kinase"/>
    <property type="match status" value="1"/>
</dbReference>
<dbReference type="FunFam" id="3.30.565.10:FF:000006">
    <property type="entry name" value="Sensor histidine kinase WalK"/>
    <property type="match status" value="1"/>
</dbReference>
<evidence type="ECO:0000259" key="12">
    <source>
        <dbReference type="PROSITE" id="PS50122"/>
    </source>
</evidence>
<evidence type="ECO:0000256" key="8">
    <source>
        <dbReference type="PROSITE-ProRule" id="PRU00050"/>
    </source>
</evidence>
<dbReference type="GO" id="GO:0000156">
    <property type="term" value="F:phosphorelay response regulator activity"/>
    <property type="evidence" value="ECO:0007669"/>
    <property type="project" value="InterPro"/>
</dbReference>
<evidence type="ECO:0000256" key="3">
    <source>
        <dbReference type="ARBA" id="ARBA00022553"/>
    </source>
</evidence>
<dbReference type="RefSeq" id="WP_109621475.1">
    <property type="nucleotide sequence ID" value="NZ_QGDO01000007.1"/>
</dbReference>
<feature type="coiled-coil region" evidence="9">
    <location>
        <begin position="653"/>
        <end position="715"/>
    </location>
</feature>
<dbReference type="InterPro" id="IPR029063">
    <property type="entry name" value="SAM-dependent_MTases_sf"/>
</dbReference>
<dbReference type="Pfam" id="PF01739">
    <property type="entry name" value="CheR"/>
    <property type="match status" value="1"/>
</dbReference>
<dbReference type="GO" id="GO:0008983">
    <property type="term" value="F:protein-glutamate O-methyltransferase activity"/>
    <property type="evidence" value="ECO:0007669"/>
    <property type="project" value="UniProtKB-EC"/>
</dbReference>
<reference evidence="14 15" key="1">
    <citation type="submission" date="2018-03" db="EMBL/GenBank/DDBJ databases">
        <title>Genomic Encyclopedia of Archaeal and Bacterial Type Strains, Phase II (KMG-II): from individual species to whole genera.</title>
        <authorList>
            <person name="Goeker M."/>
        </authorList>
    </citation>
    <scope>NUCLEOTIDE SEQUENCE [LARGE SCALE GENOMIC DNA]</scope>
    <source>
        <strain evidence="14 15">DSM 28229</strain>
    </source>
</reference>
<evidence type="ECO:0000256" key="2">
    <source>
        <dbReference type="ARBA" id="ARBA00001541"/>
    </source>
</evidence>
<dbReference type="Pfam" id="PF03705">
    <property type="entry name" value="CheR_N"/>
    <property type="match status" value="1"/>
</dbReference>
<evidence type="ECO:0000256" key="5">
    <source>
        <dbReference type="ARBA" id="ARBA00022679"/>
    </source>
</evidence>
<dbReference type="Gene3D" id="3.30.450.20">
    <property type="entry name" value="PAS domain"/>
    <property type="match status" value="2"/>
</dbReference>
<dbReference type="InterPro" id="IPR000014">
    <property type="entry name" value="PAS"/>
</dbReference>
<dbReference type="GO" id="GO:0032259">
    <property type="term" value="P:methylation"/>
    <property type="evidence" value="ECO:0007669"/>
    <property type="project" value="UniProtKB-KW"/>
</dbReference>
<keyword evidence="4" id="KW-0489">Methyltransferase</keyword>
<dbReference type="InterPro" id="IPR050903">
    <property type="entry name" value="Bact_Chemotaxis_MeTrfase"/>
</dbReference>
<dbReference type="Pfam" id="PF00512">
    <property type="entry name" value="HisKA"/>
    <property type="match status" value="1"/>
</dbReference>
<dbReference type="GO" id="GO:0000155">
    <property type="term" value="F:phosphorelay sensor kinase activity"/>
    <property type="evidence" value="ECO:0007669"/>
    <property type="project" value="InterPro"/>
</dbReference>
<dbReference type="InterPro" id="IPR000673">
    <property type="entry name" value="Sig_transdc_resp-reg_Me-estase"/>
</dbReference>
<keyword evidence="7" id="KW-0418">Kinase</keyword>
<dbReference type="InterPro" id="IPR003594">
    <property type="entry name" value="HATPase_dom"/>
</dbReference>
<evidence type="ECO:0000256" key="6">
    <source>
        <dbReference type="ARBA" id="ARBA00022691"/>
    </source>
</evidence>
<comment type="caution">
    <text evidence="14">The sequence shown here is derived from an EMBL/GenBank/DDBJ whole genome shotgun (WGS) entry which is preliminary data.</text>
</comment>
<keyword evidence="3" id="KW-0597">Phosphoprotein</keyword>
<feature type="domain" description="PAC" evidence="11">
    <location>
        <begin position="924"/>
        <end position="977"/>
    </location>
</feature>
<dbReference type="GO" id="GO:0008984">
    <property type="term" value="F:protein-glutamate methylesterase activity"/>
    <property type="evidence" value="ECO:0007669"/>
    <property type="project" value="InterPro"/>
</dbReference>
<dbReference type="Gene3D" id="3.40.50.150">
    <property type="entry name" value="Vaccinia Virus protein VP39"/>
    <property type="match status" value="1"/>
</dbReference>
<dbReference type="Gene3D" id="3.30.565.10">
    <property type="entry name" value="Histidine kinase-like ATPase, C-terminal domain"/>
    <property type="match status" value="1"/>
</dbReference>
<dbReference type="InterPro" id="IPR036804">
    <property type="entry name" value="CheR_N_sf"/>
</dbReference>
<dbReference type="InterPro" id="IPR036890">
    <property type="entry name" value="HATPase_C_sf"/>
</dbReference>
<feature type="active site" evidence="8">
    <location>
        <position position="150"/>
    </location>
</feature>
<dbReference type="SUPFAM" id="SSF47384">
    <property type="entry name" value="Homodimeric domain of signal transducing histidine kinase"/>
    <property type="match status" value="1"/>
</dbReference>
<comment type="catalytic activity">
    <reaction evidence="1">
        <text>ATP + protein L-histidine = ADP + protein N-phospho-L-histidine.</text>
        <dbReference type="EC" id="2.7.13.3"/>
    </reaction>
</comment>
<evidence type="ECO:0000259" key="13">
    <source>
        <dbReference type="PROSITE" id="PS50123"/>
    </source>
</evidence>
<dbReference type="SMART" id="SM00138">
    <property type="entry name" value="MeTrc"/>
    <property type="match status" value="1"/>
</dbReference>
<dbReference type="InterPro" id="IPR035909">
    <property type="entry name" value="CheB_C"/>
</dbReference>
<feature type="active site" evidence="8">
    <location>
        <position position="29"/>
    </location>
</feature>
<dbReference type="Gene3D" id="1.10.155.10">
    <property type="entry name" value="Chemotaxis receptor methyltransferase CheR, N-terminal domain"/>
    <property type="match status" value="1"/>
</dbReference>
<evidence type="ECO:0000256" key="9">
    <source>
        <dbReference type="SAM" id="Coils"/>
    </source>
</evidence>
<dbReference type="InterPro" id="IPR013655">
    <property type="entry name" value="PAS_fold_3"/>
</dbReference>
<dbReference type="GO" id="GO:0006935">
    <property type="term" value="P:chemotaxis"/>
    <property type="evidence" value="ECO:0007669"/>
    <property type="project" value="UniProtKB-UniRule"/>
</dbReference>
<dbReference type="InterPro" id="IPR000780">
    <property type="entry name" value="CheR_MeTrfase"/>
</dbReference>
<feature type="domain" description="Histidine kinase" evidence="10">
    <location>
        <begin position="987"/>
        <end position="1199"/>
    </location>
</feature>
<dbReference type="GO" id="GO:0005737">
    <property type="term" value="C:cytoplasm"/>
    <property type="evidence" value="ECO:0007669"/>
    <property type="project" value="InterPro"/>
</dbReference>
<dbReference type="SMART" id="SM00387">
    <property type="entry name" value="HATPase_c"/>
    <property type="match status" value="1"/>
</dbReference>
<dbReference type="AlphaFoldDB" id="A0A315Z622"/>
<dbReference type="Pfam" id="PF01339">
    <property type="entry name" value="CheB_methylest"/>
    <property type="match status" value="1"/>
</dbReference>
<dbReference type="PROSITE" id="PS50113">
    <property type="entry name" value="PAC"/>
    <property type="match status" value="1"/>
</dbReference>
<evidence type="ECO:0000259" key="10">
    <source>
        <dbReference type="PROSITE" id="PS50109"/>
    </source>
</evidence>
<dbReference type="SUPFAM" id="SSF47757">
    <property type="entry name" value="Chemotaxis receptor methyltransferase CheR, N-terminal domain"/>
    <property type="match status" value="1"/>
</dbReference>
<dbReference type="NCBIfam" id="TIGR00229">
    <property type="entry name" value="sensory_box"/>
    <property type="match status" value="1"/>
</dbReference>
<dbReference type="PANTHER" id="PTHR24422">
    <property type="entry name" value="CHEMOTAXIS PROTEIN METHYLTRANSFERASE"/>
    <property type="match status" value="1"/>
</dbReference>
<dbReference type="InterPro" id="IPR000700">
    <property type="entry name" value="PAS-assoc_C"/>
</dbReference>
<dbReference type="InterPro" id="IPR022641">
    <property type="entry name" value="CheR_N"/>
</dbReference>
<dbReference type="PANTHER" id="PTHR24422:SF10">
    <property type="entry name" value="CHEMOTAXIS PROTEIN METHYLTRANSFERASE 2"/>
    <property type="match status" value="1"/>
</dbReference>
<feature type="domain" description="CheB-type methylesterase" evidence="12">
    <location>
        <begin position="23"/>
        <end position="208"/>
    </location>
</feature>
<evidence type="ECO:0000313" key="14">
    <source>
        <dbReference type="EMBL" id="PWJ38420.1"/>
    </source>
</evidence>
<dbReference type="SMART" id="SM00388">
    <property type="entry name" value="HisKA"/>
    <property type="match status" value="1"/>
</dbReference>
<dbReference type="CDD" id="cd00082">
    <property type="entry name" value="HisKA"/>
    <property type="match status" value="1"/>
</dbReference>
<dbReference type="Pfam" id="PF08447">
    <property type="entry name" value="PAS_3"/>
    <property type="match status" value="1"/>
</dbReference>
<accession>A0A315Z622</accession>
<evidence type="ECO:0000256" key="4">
    <source>
        <dbReference type="ARBA" id="ARBA00022603"/>
    </source>
</evidence>
<feature type="domain" description="CheR-type methyltransferase" evidence="13">
    <location>
        <begin position="215"/>
        <end position="492"/>
    </location>
</feature>
<comment type="catalytic activity">
    <reaction evidence="2">
        <text>L-glutamyl-[protein] + S-adenosyl-L-methionine = [protein]-L-glutamate 5-O-methyl ester + S-adenosyl-L-homocysteine</text>
        <dbReference type="Rhea" id="RHEA:24452"/>
        <dbReference type="Rhea" id="RHEA-COMP:10208"/>
        <dbReference type="Rhea" id="RHEA-COMP:10311"/>
        <dbReference type="ChEBI" id="CHEBI:29973"/>
        <dbReference type="ChEBI" id="CHEBI:57856"/>
        <dbReference type="ChEBI" id="CHEBI:59789"/>
        <dbReference type="ChEBI" id="CHEBI:82795"/>
        <dbReference type="EC" id="2.1.1.80"/>
    </reaction>
</comment>
<dbReference type="PROSITE" id="PS50122">
    <property type="entry name" value="CHEB"/>
    <property type="match status" value="1"/>
</dbReference>
<evidence type="ECO:0000259" key="11">
    <source>
        <dbReference type="PROSITE" id="PS50113"/>
    </source>
</evidence>
<dbReference type="Gene3D" id="1.10.287.130">
    <property type="match status" value="1"/>
</dbReference>